<feature type="transmembrane region" description="Helical" evidence="1">
    <location>
        <begin position="127"/>
        <end position="147"/>
    </location>
</feature>
<evidence type="ECO:0000256" key="1">
    <source>
        <dbReference type="SAM" id="Phobius"/>
    </source>
</evidence>
<keyword evidence="3" id="KW-1185">Reference proteome</keyword>
<keyword evidence="1" id="KW-0472">Membrane</keyword>
<evidence type="ECO:0000313" key="2">
    <source>
        <dbReference type="EMBL" id="SFO34655.1"/>
    </source>
</evidence>
<name>A0A1I5GF31_9FIRM</name>
<keyword evidence="1" id="KW-0812">Transmembrane</keyword>
<dbReference type="STRING" id="1527.SAMN04489757_11935"/>
<sequence>MQYCEHCKVYLRGNRKKCPLCQNSLKMNGNDSEEVFPEIPVTYQNNVIFRMLIFLSISIIVMSFAVNAMFPTEVNWSMLVISGIFCMWISLGVVIKKRNNIPKSIVWQVAIISILAVVWDWRTGWKGWSIDFVIPIACVVAMIVMYVTAKIMHLSVRNFLIYMLMDGIFGIIPFAFLLLDILKYRYPSIVCTTVSIISLAAIIIFEGENIKEELNKRMHL</sequence>
<dbReference type="Proteomes" id="UP000198806">
    <property type="component" value="Unassembled WGS sequence"/>
</dbReference>
<gene>
    <name evidence="2" type="ORF">SAMN04489757_11935</name>
</gene>
<accession>A0A1I5GF31</accession>
<reference evidence="2 3" key="1">
    <citation type="submission" date="2016-10" db="EMBL/GenBank/DDBJ databases">
        <authorList>
            <person name="de Groot N.N."/>
        </authorList>
    </citation>
    <scope>NUCLEOTIDE SEQUENCE [LARGE SCALE GENOMIC DNA]</scope>
    <source>
        <strain evidence="2 3">DSM 1283</strain>
    </source>
</reference>
<dbReference type="Pfam" id="PF19845">
    <property type="entry name" value="DUF6320"/>
    <property type="match status" value="1"/>
</dbReference>
<dbReference type="AlphaFoldDB" id="A0A1I5GF31"/>
<organism evidence="2 3">
    <name type="scientific">Anaerocolumna aminovalerica</name>
    <dbReference type="NCBI Taxonomy" id="1527"/>
    <lineage>
        <taxon>Bacteria</taxon>
        <taxon>Bacillati</taxon>
        <taxon>Bacillota</taxon>
        <taxon>Clostridia</taxon>
        <taxon>Lachnospirales</taxon>
        <taxon>Lachnospiraceae</taxon>
        <taxon>Anaerocolumna</taxon>
    </lineage>
</organism>
<protein>
    <submittedName>
        <fullName evidence="2">Uncharacterized protein</fullName>
    </submittedName>
</protein>
<proteinExistence type="predicted"/>
<keyword evidence="1" id="KW-1133">Transmembrane helix</keyword>
<feature type="transmembrane region" description="Helical" evidence="1">
    <location>
        <begin position="104"/>
        <end position="121"/>
    </location>
</feature>
<dbReference type="OrthoDB" id="2164897at2"/>
<dbReference type="RefSeq" id="WP_091687068.1">
    <property type="nucleotide sequence ID" value="NZ_BAABFM010000069.1"/>
</dbReference>
<feature type="transmembrane region" description="Helical" evidence="1">
    <location>
        <begin position="47"/>
        <end position="70"/>
    </location>
</feature>
<evidence type="ECO:0000313" key="3">
    <source>
        <dbReference type="Proteomes" id="UP000198806"/>
    </source>
</evidence>
<feature type="transmembrane region" description="Helical" evidence="1">
    <location>
        <begin position="159"/>
        <end position="179"/>
    </location>
</feature>
<feature type="transmembrane region" description="Helical" evidence="1">
    <location>
        <begin position="185"/>
        <end position="205"/>
    </location>
</feature>
<dbReference type="EMBL" id="FOWD01000019">
    <property type="protein sequence ID" value="SFO34655.1"/>
    <property type="molecule type" value="Genomic_DNA"/>
</dbReference>
<feature type="transmembrane region" description="Helical" evidence="1">
    <location>
        <begin position="76"/>
        <end position="95"/>
    </location>
</feature>
<dbReference type="InterPro" id="IPR046283">
    <property type="entry name" value="DUF6320"/>
</dbReference>